<accession>A0A2Y9BHG4</accession>
<dbReference type="RefSeq" id="WP_109732356.1">
    <property type="nucleotide sequence ID" value="NZ_QGDL01000010.1"/>
</dbReference>
<protein>
    <submittedName>
        <fullName evidence="1">Uncharacterized protein</fullName>
    </submittedName>
</protein>
<evidence type="ECO:0000313" key="1">
    <source>
        <dbReference type="EMBL" id="PWJ28005.1"/>
    </source>
</evidence>
<proteinExistence type="predicted"/>
<dbReference type="Proteomes" id="UP000245845">
    <property type="component" value="Unassembled WGS sequence"/>
</dbReference>
<name>A0A2Y9BHG4_9FIRM</name>
<dbReference type="AlphaFoldDB" id="A0A2Y9BHG4"/>
<reference evidence="1 2" key="1">
    <citation type="submission" date="2018-05" db="EMBL/GenBank/DDBJ databases">
        <title>The Hungate 1000. A catalogue of reference genomes from the rumen microbiome.</title>
        <authorList>
            <person name="Kelly W."/>
        </authorList>
    </citation>
    <scope>NUCLEOTIDE SEQUENCE [LARGE SCALE GENOMIC DNA]</scope>
    <source>
        <strain evidence="1 2">NLAE-zl-C242</strain>
    </source>
</reference>
<dbReference type="OrthoDB" id="2068468at2"/>
<gene>
    <name evidence="1" type="ORF">A8806_110180</name>
</gene>
<comment type="caution">
    <text evidence="1">The sequence shown here is derived from an EMBL/GenBank/DDBJ whole genome shotgun (WGS) entry which is preliminary data.</text>
</comment>
<dbReference type="EMBL" id="QGDL01000010">
    <property type="protein sequence ID" value="PWJ28005.1"/>
    <property type="molecule type" value="Genomic_DNA"/>
</dbReference>
<evidence type="ECO:0000313" key="2">
    <source>
        <dbReference type="Proteomes" id="UP000245845"/>
    </source>
</evidence>
<sequence length="129" mass="15061">MKKYNLSKIMKRAWELVKVDGMDISSALKKSWKEEKSMKEENIIETLKSKLEEMASNDYHINLGIEREVSEKKWEKNGQKRTYLSINCYTLSGKFKGSYKCGYVDMVTNEYVCGKYDDVNAADKEYVGR</sequence>
<organism evidence="1 2">
    <name type="scientific">Faecalicatena orotica</name>
    <dbReference type="NCBI Taxonomy" id="1544"/>
    <lineage>
        <taxon>Bacteria</taxon>
        <taxon>Bacillati</taxon>
        <taxon>Bacillota</taxon>
        <taxon>Clostridia</taxon>
        <taxon>Lachnospirales</taxon>
        <taxon>Lachnospiraceae</taxon>
        <taxon>Faecalicatena</taxon>
    </lineage>
</organism>
<keyword evidence="2" id="KW-1185">Reference proteome</keyword>